<comment type="caution">
    <text evidence="8">The sequence shown here is derived from an EMBL/GenBank/DDBJ whole genome shotgun (WGS) entry which is preliminary data.</text>
</comment>
<feature type="transmembrane region" description="Helical" evidence="6">
    <location>
        <begin position="59"/>
        <end position="77"/>
    </location>
</feature>
<dbReference type="Pfam" id="PF10520">
    <property type="entry name" value="Lipid_desat"/>
    <property type="match status" value="1"/>
</dbReference>
<dbReference type="AlphaFoldDB" id="A0AAD7UL11"/>
<keyword evidence="3 6" id="KW-0812">Transmembrane</keyword>
<dbReference type="EMBL" id="JAQMWT010000110">
    <property type="protein sequence ID" value="KAJ8610281.1"/>
    <property type="molecule type" value="Genomic_DNA"/>
</dbReference>
<proteinExistence type="inferred from homology"/>
<evidence type="ECO:0000256" key="5">
    <source>
        <dbReference type="ARBA" id="ARBA00023136"/>
    </source>
</evidence>
<keyword evidence="9" id="KW-1185">Reference proteome</keyword>
<evidence type="ECO:0000259" key="7">
    <source>
        <dbReference type="Pfam" id="PF10520"/>
    </source>
</evidence>
<organism evidence="8 9">
    <name type="scientific">Chrysophaeum taylorii</name>
    <dbReference type="NCBI Taxonomy" id="2483200"/>
    <lineage>
        <taxon>Eukaryota</taxon>
        <taxon>Sar</taxon>
        <taxon>Stramenopiles</taxon>
        <taxon>Ochrophyta</taxon>
        <taxon>Pelagophyceae</taxon>
        <taxon>Pelagomonadales</taxon>
        <taxon>Pelagomonadaceae</taxon>
        <taxon>Chrysophaeum</taxon>
    </lineage>
</organism>
<accession>A0AAD7UL11</accession>
<reference evidence="8" key="1">
    <citation type="submission" date="2023-01" db="EMBL/GenBank/DDBJ databases">
        <title>Metagenome sequencing of chrysophaentin producing Chrysophaeum taylorii.</title>
        <authorList>
            <person name="Davison J."/>
            <person name="Bewley C."/>
        </authorList>
    </citation>
    <scope>NUCLEOTIDE SEQUENCE</scope>
    <source>
        <strain evidence="8">NIES-1699</strain>
    </source>
</reference>
<feature type="domain" description="Lipid desaturase" evidence="7">
    <location>
        <begin position="93"/>
        <end position="259"/>
    </location>
</feature>
<dbReference type="Proteomes" id="UP001230188">
    <property type="component" value="Unassembled WGS sequence"/>
</dbReference>
<evidence type="ECO:0000256" key="3">
    <source>
        <dbReference type="ARBA" id="ARBA00022692"/>
    </source>
</evidence>
<comment type="similarity">
    <text evidence="2">Belongs to the fatty acid desaturase CarF family.</text>
</comment>
<dbReference type="GO" id="GO:0016020">
    <property type="term" value="C:membrane"/>
    <property type="evidence" value="ECO:0007669"/>
    <property type="project" value="UniProtKB-SubCell"/>
</dbReference>
<keyword evidence="4 6" id="KW-1133">Transmembrane helix</keyword>
<feature type="transmembrane region" description="Helical" evidence="6">
    <location>
        <begin position="84"/>
        <end position="105"/>
    </location>
</feature>
<evidence type="ECO:0000313" key="9">
    <source>
        <dbReference type="Proteomes" id="UP001230188"/>
    </source>
</evidence>
<protein>
    <recommendedName>
        <fullName evidence="7">Lipid desaturase domain-containing protein</fullName>
    </recommendedName>
</protein>
<dbReference type="InterPro" id="IPR019547">
    <property type="entry name" value="Lipid_desat"/>
</dbReference>
<keyword evidence="5 6" id="KW-0472">Membrane</keyword>
<feature type="transmembrane region" description="Helical" evidence="6">
    <location>
        <begin position="149"/>
        <end position="174"/>
    </location>
</feature>
<gene>
    <name evidence="8" type="ORF">CTAYLR_009062</name>
</gene>
<evidence type="ECO:0000313" key="8">
    <source>
        <dbReference type="EMBL" id="KAJ8610281.1"/>
    </source>
</evidence>
<dbReference type="PANTHER" id="PTHR48231:SF1">
    <property type="entry name" value="OS08G0187900 PROTEIN"/>
    <property type="match status" value="1"/>
</dbReference>
<evidence type="ECO:0000256" key="6">
    <source>
        <dbReference type="SAM" id="Phobius"/>
    </source>
</evidence>
<evidence type="ECO:0000256" key="4">
    <source>
        <dbReference type="ARBA" id="ARBA00022989"/>
    </source>
</evidence>
<name>A0AAD7UL11_9STRA</name>
<evidence type="ECO:0000256" key="2">
    <source>
        <dbReference type="ARBA" id="ARBA00007620"/>
    </source>
</evidence>
<evidence type="ECO:0000256" key="1">
    <source>
        <dbReference type="ARBA" id="ARBA00004141"/>
    </source>
</evidence>
<sequence length="275" mass="29684">MLSLLAVACGFQTIVTTPRGVSFRSLAPRDLGGDVFPTAPAPVLDLPGDTLEELPEHRLIVLGTTALAGASAVAAASHLAPLEMVVLLACAFALADLMTGVFHWATDNYGSLETPLVGPACAAFQGHHRAPWTITYRSTCNNVFKIAKIVAPLIALVATVATPPVAFFLIVALYSQILSQEFHKYSHMKPRDQPPLIRVLQDNGLAISTKEHGRHHTDPFDGRYCIFNGMLNPLLDNTLFFRRLEALVYRISGVEANCWSEGDKGAGVKELALSL</sequence>
<dbReference type="PANTHER" id="PTHR48231">
    <property type="entry name" value="TMEM189_B_DMAIN DOMAIN-CONTAINING PROTEIN"/>
    <property type="match status" value="1"/>
</dbReference>
<comment type="subcellular location">
    <subcellularLocation>
        <location evidence="1">Membrane</location>
        <topology evidence="1">Multi-pass membrane protein</topology>
    </subcellularLocation>
</comment>